<dbReference type="EMBL" id="JAPDDT010000003">
    <property type="protein sequence ID" value="MCW1922612.1"/>
    <property type="molecule type" value="Genomic_DNA"/>
</dbReference>
<reference evidence="1 2" key="1">
    <citation type="submission" date="2022-10" db="EMBL/GenBank/DDBJ databases">
        <title>Luteolibacter arcticus strain CCTCC AB 2014275, whole genome shotgun sequencing project.</title>
        <authorList>
            <person name="Zhao G."/>
            <person name="Shen L."/>
        </authorList>
    </citation>
    <scope>NUCLEOTIDE SEQUENCE [LARGE SCALE GENOMIC DNA]</scope>
    <source>
        <strain evidence="1 2">CCTCC AB 2014275</strain>
    </source>
</reference>
<comment type="caution">
    <text evidence="1">The sequence shown here is derived from an EMBL/GenBank/DDBJ whole genome shotgun (WGS) entry which is preliminary data.</text>
</comment>
<organism evidence="1 2">
    <name type="scientific">Luteolibacter arcticus</name>
    <dbReference type="NCBI Taxonomy" id="1581411"/>
    <lineage>
        <taxon>Bacteria</taxon>
        <taxon>Pseudomonadati</taxon>
        <taxon>Verrucomicrobiota</taxon>
        <taxon>Verrucomicrobiia</taxon>
        <taxon>Verrucomicrobiales</taxon>
        <taxon>Verrucomicrobiaceae</taxon>
        <taxon>Luteolibacter</taxon>
    </lineage>
</organism>
<accession>A0ABT3GG78</accession>
<dbReference type="Pfam" id="PF14137">
    <property type="entry name" value="DUF4304"/>
    <property type="match status" value="1"/>
</dbReference>
<dbReference type="RefSeq" id="WP_264486721.1">
    <property type="nucleotide sequence ID" value="NZ_JAPDDT010000003.1"/>
</dbReference>
<gene>
    <name evidence="1" type="ORF">OKA05_08605</name>
</gene>
<dbReference type="Proteomes" id="UP001320876">
    <property type="component" value="Unassembled WGS sequence"/>
</dbReference>
<dbReference type="InterPro" id="IPR025412">
    <property type="entry name" value="DUF4304"/>
</dbReference>
<name>A0ABT3GG78_9BACT</name>
<keyword evidence="2" id="KW-1185">Reference proteome</keyword>
<evidence type="ECO:0000313" key="1">
    <source>
        <dbReference type="EMBL" id="MCW1922612.1"/>
    </source>
</evidence>
<protein>
    <submittedName>
        <fullName evidence="1">DUF4304 domain-containing protein</fullName>
    </submittedName>
</protein>
<proteinExistence type="predicted"/>
<sequence length="198" mass="22055">MPTAQNVIKEAISALHALHLKGLGFRKDGSTWVRASKWPQVINLQLSSWNTADDARVTLNLGVFVEELRQALGESPLKGKLKEYDCSPRARIGQLRPGGQDHWWKVTPLMPPDTLADELFAELADHGMPWLERMDSFEGLAREFEKEKTYFKAAAAFHLAGLPSEAEAKMAEALSDSNEHFLPRLQRIAGSLGIPIRA</sequence>
<evidence type="ECO:0000313" key="2">
    <source>
        <dbReference type="Proteomes" id="UP001320876"/>
    </source>
</evidence>